<comment type="catalytic activity">
    <reaction evidence="1">
        <text>ATP + protein L-histidine = ADP + protein N-phospho-L-histidine.</text>
        <dbReference type="EC" id="2.7.13.3"/>
    </reaction>
</comment>
<dbReference type="GO" id="GO:0005886">
    <property type="term" value="C:plasma membrane"/>
    <property type="evidence" value="ECO:0007669"/>
    <property type="project" value="UniProtKB-SubCell"/>
</dbReference>
<keyword evidence="12" id="KW-0902">Two-component regulatory system</keyword>
<dbReference type="Pfam" id="PF00512">
    <property type="entry name" value="HisKA"/>
    <property type="match status" value="1"/>
</dbReference>
<protein>
    <recommendedName>
        <fullName evidence="3">histidine kinase</fullName>
        <ecNumber evidence="3">2.7.13.3</ecNumber>
    </recommendedName>
</protein>
<evidence type="ECO:0000256" key="4">
    <source>
        <dbReference type="ARBA" id="ARBA00022475"/>
    </source>
</evidence>
<dbReference type="GeneID" id="86823254"/>
<dbReference type="Proteomes" id="UP000003100">
    <property type="component" value="Unassembled WGS sequence"/>
</dbReference>
<evidence type="ECO:0000256" key="12">
    <source>
        <dbReference type="ARBA" id="ARBA00023012"/>
    </source>
</evidence>
<keyword evidence="4" id="KW-1003">Cell membrane</keyword>
<feature type="transmembrane region" description="Helical" evidence="14">
    <location>
        <begin position="148"/>
        <end position="168"/>
    </location>
</feature>
<proteinExistence type="predicted"/>
<keyword evidence="5" id="KW-0597">Phosphoprotein</keyword>
<feature type="domain" description="Histidine kinase" evidence="15">
    <location>
        <begin position="179"/>
        <end position="372"/>
    </location>
</feature>
<keyword evidence="17" id="KW-1185">Reference proteome</keyword>
<keyword evidence="8" id="KW-0547">Nucleotide-binding</keyword>
<evidence type="ECO:0000256" key="8">
    <source>
        <dbReference type="ARBA" id="ARBA00022741"/>
    </source>
</evidence>
<dbReference type="InterPro" id="IPR036097">
    <property type="entry name" value="HisK_dim/P_sf"/>
</dbReference>
<evidence type="ECO:0000256" key="2">
    <source>
        <dbReference type="ARBA" id="ARBA00004651"/>
    </source>
</evidence>
<dbReference type="EMBL" id="ACBZ01000181">
    <property type="protein sequence ID" value="EEG47686.1"/>
    <property type="molecule type" value="Genomic_DNA"/>
</dbReference>
<dbReference type="PANTHER" id="PTHR45528">
    <property type="entry name" value="SENSOR HISTIDINE KINASE CPXA"/>
    <property type="match status" value="1"/>
</dbReference>
<organism evidence="16 17">
    <name type="scientific">Blautia hydrogenotrophica (strain DSM 10507 / JCM 14656 / S5a33)</name>
    <name type="common">Ruminococcus hydrogenotrophicus</name>
    <dbReference type="NCBI Taxonomy" id="476272"/>
    <lineage>
        <taxon>Bacteria</taxon>
        <taxon>Bacillati</taxon>
        <taxon>Bacillota</taxon>
        <taxon>Clostridia</taxon>
        <taxon>Lachnospirales</taxon>
        <taxon>Lachnospiraceae</taxon>
        <taxon>Blautia</taxon>
    </lineage>
</organism>
<evidence type="ECO:0000256" key="14">
    <source>
        <dbReference type="SAM" id="Phobius"/>
    </source>
</evidence>
<dbReference type="SUPFAM" id="SSF55874">
    <property type="entry name" value="ATPase domain of HSP90 chaperone/DNA topoisomerase II/histidine kinase"/>
    <property type="match status" value="1"/>
</dbReference>
<evidence type="ECO:0000313" key="17">
    <source>
        <dbReference type="Proteomes" id="UP000003100"/>
    </source>
</evidence>
<evidence type="ECO:0000256" key="1">
    <source>
        <dbReference type="ARBA" id="ARBA00000085"/>
    </source>
</evidence>
<feature type="transmembrane region" description="Helical" evidence="14">
    <location>
        <begin position="7"/>
        <end position="32"/>
    </location>
</feature>
<dbReference type="AlphaFoldDB" id="C0CRB9"/>
<dbReference type="eggNOG" id="COG2205">
    <property type="taxonomic scope" value="Bacteria"/>
</dbReference>
<evidence type="ECO:0000256" key="10">
    <source>
        <dbReference type="ARBA" id="ARBA00022840"/>
    </source>
</evidence>
<evidence type="ECO:0000259" key="15">
    <source>
        <dbReference type="PROSITE" id="PS50109"/>
    </source>
</evidence>
<dbReference type="HOGENOM" id="CLU_739093_0_0_9"/>
<keyword evidence="7 14" id="KW-0812">Transmembrane</keyword>
<evidence type="ECO:0000256" key="9">
    <source>
        <dbReference type="ARBA" id="ARBA00022777"/>
    </source>
</evidence>
<dbReference type="SUPFAM" id="SSF47384">
    <property type="entry name" value="Homodimeric domain of signal transducing histidine kinase"/>
    <property type="match status" value="1"/>
</dbReference>
<sequence length="377" mass="42852">MQLWKKNYLITLAVFTLFLSVGISLLVNLIFFEEYQQEIQNTMTEKNTLLSLLSLDETSFSENGSLYFLSDNLKNDGKYLLIASENSRELVNSFPFSLKSFPDSASVYRHEGVPYLVLADTLDLGQNTLDFYYGKALSSVYASHRIRLASAFLVFLLLTFLVGFGLYITMKKIYMPVNQISHELRNPLTVIQGYAQYLRDGCLTEEDRCFAEDQLIAQTDNLKKIVEKILIMGNLREGRILNQRLVLDRLLRDIQTQYPSLVIESHEKYIFGDETLLKALLSNLISNALQSGDSVRLRIYQNKISVWNDGEADPKILDALNKRKNLDVSQIKGSGIGVGICRDIVHLYHGKLQYQIPEQGGTEAVVIFPSSMLTDEE</sequence>
<evidence type="ECO:0000313" key="16">
    <source>
        <dbReference type="EMBL" id="EEG47686.1"/>
    </source>
</evidence>
<gene>
    <name evidence="16" type="ORF">RUMHYD_03433</name>
</gene>
<evidence type="ECO:0000256" key="13">
    <source>
        <dbReference type="ARBA" id="ARBA00023136"/>
    </source>
</evidence>
<keyword evidence="13 14" id="KW-0472">Membrane</keyword>
<dbReference type="Pfam" id="PF02518">
    <property type="entry name" value="HATPase_c"/>
    <property type="match status" value="1"/>
</dbReference>
<dbReference type="GO" id="GO:0000155">
    <property type="term" value="F:phosphorelay sensor kinase activity"/>
    <property type="evidence" value="ECO:0007669"/>
    <property type="project" value="InterPro"/>
</dbReference>
<evidence type="ECO:0000256" key="3">
    <source>
        <dbReference type="ARBA" id="ARBA00012438"/>
    </source>
</evidence>
<dbReference type="GO" id="GO:0005524">
    <property type="term" value="F:ATP binding"/>
    <property type="evidence" value="ECO:0007669"/>
    <property type="project" value="UniProtKB-KW"/>
</dbReference>
<dbReference type="RefSeq" id="WP_005951776.1">
    <property type="nucleotide sequence ID" value="NZ_CP136423.1"/>
</dbReference>
<keyword evidence="11 14" id="KW-1133">Transmembrane helix</keyword>
<name>C0CRB9_BLAHS</name>
<dbReference type="PATRIC" id="fig|476272.21.peg.109"/>
<dbReference type="InterPro" id="IPR036890">
    <property type="entry name" value="HATPase_C_sf"/>
</dbReference>
<dbReference type="CDD" id="cd00082">
    <property type="entry name" value="HisKA"/>
    <property type="match status" value="1"/>
</dbReference>
<dbReference type="PROSITE" id="PS50109">
    <property type="entry name" value="HIS_KIN"/>
    <property type="match status" value="1"/>
</dbReference>
<keyword evidence="9" id="KW-0418">Kinase</keyword>
<accession>C0CRB9</accession>
<dbReference type="CDD" id="cd00075">
    <property type="entry name" value="HATPase"/>
    <property type="match status" value="1"/>
</dbReference>
<dbReference type="InterPro" id="IPR005467">
    <property type="entry name" value="His_kinase_dom"/>
</dbReference>
<dbReference type="InterPro" id="IPR003594">
    <property type="entry name" value="HATPase_dom"/>
</dbReference>
<evidence type="ECO:0000256" key="7">
    <source>
        <dbReference type="ARBA" id="ARBA00022692"/>
    </source>
</evidence>
<dbReference type="EC" id="2.7.13.3" evidence="3"/>
<dbReference type="Gene3D" id="3.30.565.10">
    <property type="entry name" value="Histidine kinase-like ATPase, C-terminal domain"/>
    <property type="match status" value="1"/>
</dbReference>
<reference evidence="16 17" key="2">
    <citation type="submission" date="2009-02" db="EMBL/GenBank/DDBJ databases">
        <title>Draft genome sequence of Blautia hydrogenotrophica DSM 10507 (Ruminococcus hydrogenotrophicus DSM 10507).</title>
        <authorList>
            <person name="Sudarsanam P."/>
            <person name="Ley R."/>
            <person name="Guruge J."/>
            <person name="Turnbaugh P.J."/>
            <person name="Mahowald M."/>
            <person name="Liep D."/>
            <person name="Gordon J."/>
        </authorList>
    </citation>
    <scope>NUCLEOTIDE SEQUENCE [LARGE SCALE GENOMIC DNA]</scope>
    <source>
        <strain evidence="17">DSM 10507 / JCM 14656 / S5a33</strain>
    </source>
</reference>
<evidence type="ECO:0000256" key="11">
    <source>
        <dbReference type="ARBA" id="ARBA00022989"/>
    </source>
</evidence>
<dbReference type="InterPro" id="IPR050398">
    <property type="entry name" value="HssS/ArlS-like"/>
</dbReference>
<dbReference type="SMART" id="SM00388">
    <property type="entry name" value="HisKA"/>
    <property type="match status" value="1"/>
</dbReference>
<reference evidence="16 17" key="1">
    <citation type="submission" date="2009-01" db="EMBL/GenBank/DDBJ databases">
        <authorList>
            <person name="Fulton L."/>
            <person name="Clifton S."/>
            <person name="Fulton B."/>
            <person name="Xu J."/>
            <person name="Minx P."/>
            <person name="Pepin K.H."/>
            <person name="Johnson M."/>
            <person name="Bhonagiri V."/>
            <person name="Nash W.E."/>
            <person name="Mardis E.R."/>
            <person name="Wilson R.K."/>
        </authorList>
    </citation>
    <scope>NUCLEOTIDE SEQUENCE [LARGE SCALE GENOMIC DNA]</scope>
    <source>
        <strain evidence="17">DSM 10507 / JCM 14656 / S5a33</strain>
    </source>
</reference>
<dbReference type="SMART" id="SM00387">
    <property type="entry name" value="HATPase_c"/>
    <property type="match status" value="1"/>
</dbReference>
<dbReference type="PANTHER" id="PTHR45528:SF1">
    <property type="entry name" value="SENSOR HISTIDINE KINASE CPXA"/>
    <property type="match status" value="1"/>
</dbReference>
<keyword evidence="10" id="KW-0067">ATP-binding</keyword>
<evidence type="ECO:0000256" key="6">
    <source>
        <dbReference type="ARBA" id="ARBA00022679"/>
    </source>
</evidence>
<keyword evidence="6" id="KW-0808">Transferase</keyword>
<dbReference type="Gene3D" id="1.10.287.130">
    <property type="match status" value="1"/>
</dbReference>
<comment type="subcellular location">
    <subcellularLocation>
        <location evidence="2">Cell membrane</location>
        <topology evidence="2">Multi-pass membrane protein</topology>
    </subcellularLocation>
</comment>
<dbReference type="InterPro" id="IPR003661">
    <property type="entry name" value="HisK_dim/P_dom"/>
</dbReference>
<evidence type="ECO:0000256" key="5">
    <source>
        <dbReference type="ARBA" id="ARBA00022553"/>
    </source>
</evidence>